<dbReference type="EMBL" id="JAOYFB010000038">
    <property type="protein sequence ID" value="KAK4026641.1"/>
    <property type="molecule type" value="Genomic_DNA"/>
</dbReference>
<dbReference type="Proteomes" id="UP001234178">
    <property type="component" value="Unassembled WGS sequence"/>
</dbReference>
<protein>
    <submittedName>
        <fullName evidence="1">Uncharacterized protein</fullName>
    </submittedName>
</protein>
<evidence type="ECO:0000313" key="2">
    <source>
        <dbReference type="Proteomes" id="UP001234178"/>
    </source>
</evidence>
<sequence length="83" mass="9416">MPSDSEPEHVTSSLKARCSSTAMIWTIEHRPFYCFRICVYNSGANSMKEGIQILHDSGFQFLSLHQDNIVGLEYKQGIHLQKG</sequence>
<name>A0ABR0AND9_9CRUS</name>
<evidence type="ECO:0000313" key="1">
    <source>
        <dbReference type="EMBL" id="KAK4026641.1"/>
    </source>
</evidence>
<comment type="caution">
    <text evidence="1">The sequence shown here is derived from an EMBL/GenBank/DDBJ whole genome shotgun (WGS) entry which is preliminary data.</text>
</comment>
<accession>A0ABR0AND9</accession>
<reference evidence="1 2" key="1">
    <citation type="journal article" date="2023" name="Nucleic Acids Res.">
        <title>The hologenome of Daphnia magna reveals possible DNA methylation and microbiome-mediated evolution of the host genome.</title>
        <authorList>
            <person name="Chaturvedi A."/>
            <person name="Li X."/>
            <person name="Dhandapani V."/>
            <person name="Marshall H."/>
            <person name="Kissane S."/>
            <person name="Cuenca-Cambronero M."/>
            <person name="Asole G."/>
            <person name="Calvet F."/>
            <person name="Ruiz-Romero M."/>
            <person name="Marangio P."/>
            <person name="Guigo R."/>
            <person name="Rago D."/>
            <person name="Mirbahai L."/>
            <person name="Eastwood N."/>
            <person name="Colbourne J.K."/>
            <person name="Zhou J."/>
            <person name="Mallon E."/>
            <person name="Orsini L."/>
        </authorList>
    </citation>
    <scope>NUCLEOTIDE SEQUENCE [LARGE SCALE GENOMIC DNA]</scope>
    <source>
        <strain evidence="1">LRV0_1</strain>
    </source>
</reference>
<keyword evidence="2" id="KW-1185">Reference proteome</keyword>
<proteinExistence type="predicted"/>
<gene>
    <name evidence="1" type="ORF">OUZ56_015666</name>
</gene>
<organism evidence="1 2">
    <name type="scientific">Daphnia magna</name>
    <dbReference type="NCBI Taxonomy" id="35525"/>
    <lineage>
        <taxon>Eukaryota</taxon>
        <taxon>Metazoa</taxon>
        <taxon>Ecdysozoa</taxon>
        <taxon>Arthropoda</taxon>
        <taxon>Crustacea</taxon>
        <taxon>Branchiopoda</taxon>
        <taxon>Diplostraca</taxon>
        <taxon>Cladocera</taxon>
        <taxon>Anomopoda</taxon>
        <taxon>Daphniidae</taxon>
        <taxon>Daphnia</taxon>
    </lineage>
</organism>